<proteinExistence type="predicted"/>
<name>A0ABY6A3Q7_9BURK</name>
<dbReference type="EMBL" id="CP104377">
    <property type="protein sequence ID" value="UXC20933.1"/>
    <property type="molecule type" value="Genomic_DNA"/>
</dbReference>
<dbReference type="Proteomes" id="UP001058290">
    <property type="component" value="Chromosome"/>
</dbReference>
<accession>A0ABY6A3Q7</accession>
<feature type="compositionally biased region" description="Basic residues" evidence="1">
    <location>
        <begin position="22"/>
        <end position="32"/>
    </location>
</feature>
<keyword evidence="3" id="KW-1185">Reference proteome</keyword>
<evidence type="ECO:0000313" key="3">
    <source>
        <dbReference type="Proteomes" id="UP001058290"/>
    </source>
</evidence>
<sequence length="65" mass="7191">MPPENAWAARKKKTEATQAAKKPARVKVKRQRSSAETLAERDRRLLRECKGLPNAGACLGYAKSP</sequence>
<evidence type="ECO:0000256" key="1">
    <source>
        <dbReference type="SAM" id="MobiDB-lite"/>
    </source>
</evidence>
<protein>
    <submittedName>
        <fullName evidence="2">Uncharacterized protein</fullName>
    </submittedName>
</protein>
<organism evidence="2 3">
    <name type="scientific">Comamonas squillarum</name>
    <dbReference type="NCBI Taxonomy" id="2977320"/>
    <lineage>
        <taxon>Bacteria</taxon>
        <taxon>Pseudomonadati</taxon>
        <taxon>Pseudomonadota</taxon>
        <taxon>Betaproteobacteria</taxon>
        <taxon>Burkholderiales</taxon>
        <taxon>Comamonadaceae</taxon>
        <taxon>Comamonas</taxon>
    </lineage>
</organism>
<reference evidence="2" key="1">
    <citation type="submission" date="2022-09" db="EMBL/GenBank/DDBJ databases">
        <title>Bacterial diversity in gut of crayfish and pufferfish.</title>
        <authorList>
            <person name="Huang Y."/>
        </authorList>
    </citation>
    <scope>NUCLEOTIDE SEQUENCE</scope>
    <source>
        <strain evidence="2">PR12</strain>
    </source>
</reference>
<gene>
    <name evidence="2" type="ORF">N4T19_21985</name>
</gene>
<feature type="region of interest" description="Disordered" evidence="1">
    <location>
        <begin position="1"/>
        <end position="39"/>
    </location>
</feature>
<evidence type="ECO:0000313" key="2">
    <source>
        <dbReference type="EMBL" id="UXC20933.1"/>
    </source>
</evidence>